<evidence type="ECO:0000313" key="3">
    <source>
        <dbReference type="EMBL" id="MEQ7846068.1"/>
    </source>
</evidence>
<reference evidence="3 4" key="1">
    <citation type="submission" date="2024-02" db="EMBL/GenBank/DDBJ databases">
        <title>Full genome sequence of Nocardioides kribbensis.</title>
        <authorList>
            <person name="Poletto B.L."/>
            <person name="Silva G."/>
            <person name="Galante D."/>
            <person name="Campos K.R."/>
            <person name="Santos M.B.N."/>
            <person name="Sacchi C.T."/>
        </authorList>
    </citation>
    <scope>NUCLEOTIDE SEQUENCE [LARGE SCALE GENOMIC DNA]</scope>
    <source>
        <strain evidence="3 4">O4R</strain>
    </source>
</reference>
<dbReference type="Pfam" id="PF00436">
    <property type="entry name" value="SSB"/>
    <property type="match status" value="1"/>
</dbReference>
<dbReference type="Gene3D" id="2.40.50.140">
    <property type="entry name" value="Nucleic acid-binding proteins"/>
    <property type="match status" value="1"/>
</dbReference>
<accession>A0ABV1NUA9</accession>
<gene>
    <name evidence="3" type="ORF">V6R90_02170</name>
</gene>
<dbReference type="Proteomes" id="UP001482520">
    <property type="component" value="Unassembled WGS sequence"/>
</dbReference>
<evidence type="ECO:0000313" key="4">
    <source>
        <dbReference type="Proteomes" id="UP001482520"/>
    </source>
</evidence>
<dbReference type="GO" id="GO:0003677">
    <property type="term" value="F:DNA binding"/>
    <property type="evidence" value="ECO:0007669"/>
    <property type="project" value="UniProtKB-KW"/>
</dbReference>
<dbReference type="RefSeq" id="WP_349803660.1">
    <property type="nucleotide sequence ID" value="NZ_JBEGDP010000002.1"/>
</dbReference>
<protein>
    <submittedName>
        <fullName evidence="3">Single-stranded DNA-binding protein</fullName>
    </submittedName>
</protein>
<dbReference type="PROSITE" id="PS50935">
    <property type="entry name" value="SSB"/>
    <property type="match status" value="1"/>
</dbReference>
<dbReference type="EMBL" id="JBEGDP010000002">
    <property type="protein sequence ID" value="MEQ7846068.1"/>
    <property type="molecule type" value="Genomic_DNA"/>
</dbReference>
<comment type="caution">
    <text evidence="3">The sequence shown here is derived from an EMBL/GenBank/DDBJ whole genome shotgun (WGS) entry which is preliminary data.</text>
</comment>
<dbReference type="InterPro" id="IPR000424">
    <property type="entry name" value="Primosome_PriB/ssb"/>
</dbReference>
<keyword evidence="4" id="KW-1185">Reference proteome</keyword>
<keyword evidence="1 2" id="KW-0238">DNA-binding</keyword>
<name>A0ABV1NUA9_9ACTN</name>
<dbReference type="SUPFAM" id="SSF50249">
    <property type="entry name" value="Nucleic acid-binding proteins"/>
    <property type="match status" value="1"/>
</dbReference>
<organism evidence="3 4">
    <name type="scientific">Nocardioides kribbensis</name>
    <dbReference type="NCBI Taxonomy" id="305517"/>
    <lineage>
        <taxon>Bacteria</taxon>
        <taxon>Bacillati</taxon>
        <taxon>Actinomycetota</taxon>
        <taxon>Actinomycetes</taxon>
        <taxon>Propionibacteriales</taxon>
        <taxon>Nocardioidaceae</taxon>
        <taxon>Nocardioides</taxon>
    </lineage>
</organism>
<evidence type="ECO:0000256" key="2">
    <source>
        <dbReference type="PROSITE-ProRule" id="PRU00252"/>
    </source>
</evidence>
<proteinExistence type="predicted"/>
<sequence>MARTKEVVPAGDDVAPVNEVRLVGRVSGEAVVRELPSGDPVCSVRLVVDRAGSVTGSKQKVDTFDCSAWSARTRRTVSLWSPGDVVEVRGAVRRRFFRQGAAASSRVEIEVAEARLIRRAASA</sequence>
<evidence type="ECO:0000256" key="1">
    <source>
        <dbReference type="ARBA" id="ARBA00023125"/>
    </source>
</evidence>
<dbReference type="InterPro" id="IPR012340">
    <property type="entry name" value="NA-bd_OB-fold"/>
</dbReference>